<feature type="domain" description="Glycosyl transferase family 1" evidence="1">
    <location>
        <begin position="166"/>
        <end position="296"/>
    </location>
</feature>
<dbReference type="InterPro" id="IPR001296">
    <property type="entry name" value="Glyco_trans_1"/>
</dbReference>
<dbReference type="Pfam" id="PF13439">
    <property type="entry name" value="Glyco_transf_4"/>
    <property type="match status" value="1"/>
</dbReference>
<dbReference type="KEGG" id="rmr:Rmar_2613"/>
<gene>
    <name evidence="3" type="ordered locus">Rmar_2613</name>
</gene>
<dbReference type="SUPFAM" id="SSF53756">
    <property type="entry name" value="UDP-Glycosyltransferase/glycogen phosphorylase"/>
    <property type="match status" value="1"/>
</dbReference>
<keyword evidence="4" id="KW-1185">Reference proteome</keyword>
<dbReference type="eggNOG" id="COG0438">
    <property type="taxonomic scope" value="Bacteria"/>
</dbReference>
<keyword evidence="3" id="KW-0808">Transferase</keyword>
<dbReference type="Gene3D" id="3.40.50.2000">
    <property type="entry name" value="Glycogen Phosphorylase B"/>
    <property type="match status" value="2"/>
</dbReference>
<dbReference type="Proteomes" id="UP000002221">
    <property type="component" value="Chromosome"/>
</dbReference>
<name>D0MFZ7_RHOM4</name>
<dbReference type="EMBL" id="CP001807">
    <property type="protein sequence ID" value="ACY49486.1"/>
    <property type="molecule type" value="Genomic_DNA"/>
</dbReference>
<dbReference type="RefSeq" id="WP_012845096.1">
    <property type="nucleotide sequence ID" value="NC_013501.1"/>
</dbReference>
<dbReference type="CAZy" id="GT4">
    <property type="family name" value="Glycosyltransferase Family 4"/>
</dbReference>
<dbReference type="PANTHER" id="PTHR12526">
    <property type="entry name" value="GLYCOSYLTRANSFERASE"/>
    <property type="match status" value="1"/>
</dbReference>
<dbReference type="AlphaFoldDB" id="D0MFZ7"/>
<protein>
    <submittedName>
        <fullName evidence="3">Glycosyl transferase group 1</fullName>
    </submittedName>
</protein>
<evidence type="ECO:0000313" key="3">
    <source>
        <dbReference type="EMBL" id="ACY49486.1"/>
    </source>
</evidence>
<dbReference type="CDD" id="cd03802">
    <property type="entry name" value="GT4_AviGT4-like"/>
    <property type="match status" value="1"/>
</dbReference>
<dbReference type="GO" id="GO:0016757">
    <property type="term" value="F:glycosyltransferase activity"/>
    <property type="evidence" value="ECO:0007669"/>
    <property type="project" value="InterPro"/>
</dbReference>
<evidence type="ECO:0000259" key="1">
    <source>
        <dbReference type="Pfam" id="PF00534"/>
    </source>
</evidence>
<sequence>MRIAMLAPIAWRVPPRHYGPWERVVWLLTEGLVDRGVDVTLFATADSQTRARLIAVCPRPYEEDPSLDPKVWECLHISEVFERAEEFDLIHNHFDFLPLSYSGLVRTPVLTTIHGFSSERILPVYRKYNRRTYYVSISNADRHPDLDYVATVYHGIDLESFTLRTEPGDYLLFFGRMHPDKGAREAIEVARRSGMPLKMAGIIQDRTYFEQEVVPFIDGQQIQYLGSVGPADRDRLLGGAYALLHLINFDEPFGLSVVEAMACGTPVVARPRGSMPEIIRDGETGVLVQTVEEAVAALPRLRQLDRAKIRAYVEARFSRERMVDDYLRVYEEVLRRHRARSAA</sequence>
<feature type="domain" description="Glycosyltransferase subfamily 4-like N-terminal" evidence="2">
    <location>
        <begin position="22"/>
        <end position="142"/>
    </location>
</feature>
<evidence type="ECO:0000259" key="2">
    <source>
        <dbReference type="Pfam" id="PF13439"/>
    </source>
</evidence>
<organism evidence="3 4">
    <name type="scientific">Rhodothermus marinus (strain ATCC 43812 / DSM 4252 / R-10)</name>
    <name type="common">Rhodothermus obamensis</name>
    <dbReference type="NCBI Taxonomy" id="518766"/>
    <lineage>
        <taxon>Bacteria</taxon>
        <taxon>Pseudomonadati</taxon>
        <taxon>Rhodothermota</taxon>
        <taxon>Rhodothermia</taxon>
        <taxon>Rhodothermales</taxon>
        <taxon>Rhodothermaceae</taxon>
        <taxon>Rhodothermus</taxon>
    </lineage>
</organism>
<proteinExistence type="predicted"/>
<dbReference type="InterPro" id="IPR028098">
    <property type="entry name" value="Glyco_trans_4-like_N"/>
</dbReference>
<accession>D0MFZ7</accession>
<dbReference type="PANTHER" id="PTHR12526:SF595">
    <property type="entry name" value="BLL5217 PROTEIN"/>
    <property type="match status" value="1"/>
</dbReference>
<dbReference type="STRING" id="518766.Rmar_2613"/>
<dbReference type="Pfam" id="PF00534">
    <property type="entry name" value="Glycos_transf_1"/>
    <property type="match status" value="1"/>
</dbReference>
<dbReference type="HOGENOM" id="CLU_042257_0_0_10"/>
<evidence type="ECO:0000313" key="4">
    <source>
        <dbReference type="Proteomes" id="UP000002221"/>
    </source>
</evidence>
<dbReference type="OrthoDB" id="9801573at2"/>
<reference evidence="3 4" key="1">
    <citation type="journal article" date="2009" name="Stand. Genomic Sci.">
        <title>Complete genome sequence of Rhodothermus marinus type strain (R-10).</title>
        <authorList>
            <person name="Nolan M."/>
            <person name="Tindall B.J."/>
            <person name="Pomrenke H."/>
            <person name="Lapidus A."/>
            <person name="Copeland A."/>
            <person name="Glavina Del Rio T."/>
            <person name="Lucas S."/>
            <person name="Chen F."/>
            <person name="Tice H."/>
            <person name="Cheng J.F."/>
            <person name="Saunders E."/>
            <person name="Han C."/>
            <person name="Bruce D."/>
            <person name="Goodwin L."/>
            <person name="Chain P."/>
            <person name="Pitluck S."/>
            <person name="Ovchinikova G."/>
            <person name="Pati A."/>
            <person name="Ivanova N."/>
            <person name="Mavromatis K."/>
            <person name="Chen A."/>
            <person name="Palaniappan K."/>
            <person name="Land M."/>
            <person name="Hauser L."/>
            <person name="Chang Y.J."/>
            <person name="Jeffries C.D."/>
            <person name="Brettin T."/>
            <person name="Goker M."/>
            <person name="Bristow J."/>
            <person name="Eisen J.A."/>
            <person name="Markowitz V."/>
            <person name="Hugenholtz P."/>
            <person name="Kyrpides N.C."/>
            <person name="Klenk H.P."/>
            <person name="Detter J.C."/>
        </authorList>
    </citation>
    <scope>NUCLEOTIDE SEQUENCE [LARGE SCALE GENOMIC DNA]</scope>
    <source>
        <strain evidence="4">ATCC 43812 / DSM 4252 / R-10</strain>
    </source>
</reference>